<feature type="transmembrane region" description="Helical" evidence="1">
    <location>
        <begin position="21"/>
        <end position="45"/>
    </location>
</feature>
<keyword evidence="1" id="KW-0472">Membrane</keyword>
<accession>A0A0V0H626</accession>
<reference evidence="2" key="1">
    <citation type="submission" date="2015-12" db="EMBL/GenBank/DDBJ databases">
        <title>Gene expression during late stages of embryo sac development: a critical building block for successful pollen-pistil interactions.</title>
        <authorList>
            <person name="Liu Y."/>
            <person name="Joly V."/>
            <person name="Sabar M."/>
            <person name="Matton D.P."/>
        </authorList>
    </citation>
    <scope>NUCLEOTIDE SEQUENCE</scope>
</reference>
<dbReference type="AlphaFoldDB" id="A0A0V0H626"/>
<feature type="transmembrane region" description="Helical" evidence="1">
    <location>
        <begin position="51"/>
        <end position="76"/>
    </location>
</feature>
<proteinExistence type="predicted"/>
<organism evidence="2">
    <name type="scientific">Solanum chacoense</name>
    <name type="common">Chaco potato</name>
    <dbReference type="NCBI Taxonomy" id="4108"/>
    <lineage>
        <taxon>Eukaryota</taxon>
        <taxon>Viridiplantae</taxon>
        <taxon>Streptophyta</taxon>
        <taxon>Embryophyta</taxon>
        <taxon>Tracheophyta</taxon>
        <taxon>Spermatophyta</taxon>
        <taxon>Magnoliopsida</taxon>
        <taxon>eudicotyledons</taxon>
        <taxon>Gunneridae</taxon>
        <taxon>Pentapetalae</taxon>
        <taxon>asterids</taxon>
        <taxon>lamiids</taxon>
        <taxon>Solanales</taxon>
        <taxon>Solanaceae</taxon>
        <taxon>Solanoideae</taxon>
        <taxon>Solaneae</taxon>
        <taxon>Solanum</taxon>
    </lineage>
</organism>
<feature type="non-terminal residue" evidence="2">
    <location>
        <position position="148"/>
    </location>
</feature>
<feature type="transmembrane region" description="Helical" evidence="1">
    <location>
        <begin position="112"/>
        <end position="135"/>
    </location>
</feature>
<evidence type="ECO:0000256" key="1">
    <source>
        <dbReference type="SAM" id="Phobius"/>
    </source>
</evidence>
<evidence type="ECO:0000313" key="2">
    <source>
        <dbReference type="EMBL" id="JAP14955.1"/>
    </source>
</evidence>
<name>A0A0V0H626_SOLCH</name>
<keyword evidence="1" id="KW-0812">Transmembrane</keyword>
<dbReference type="EMBL" id="GEDG01025850">
    <property type="protein sequence ID" value="JAP14955.1"/>
    <property type="molecule type" value="Transcribed_RNA"/>
</dbReference>
<protein>
    <submittedName>
        <fullName evidence="2">Putative ovule protein</fullName>
    </submittedName>
</protein>
<sequence length="148" mass="17144">MWWLLHIKVNIGILCRNSNDTCLFGGLLCLVVGASRSLHLIIVLSPLNLPMFLLLMLYLFLISLLIVILLLLIFFMTLRLLRIFAHIFIILVSHIFHFPFLLILIPLLYGTIIFQIPLMLTIKIVIRNTIVFYFLPSTISDILPYITH</sequence>
<feature type="transmembrane region" description="Helical" evidence="1">
    <location>
        <begin position="83"/>
        <end position="106"/>
    </location>
</feature>
<keyword evidence="1" id="KW-1133">Transmembrane helix</keyword>